<sequence length="185" mass="19553">MTSQSRIRSLINRLARIDAAGGWSGSLNPAQYAALDYLGRANRYSRAPSHVAEFLGTTRGTMSQTLKALARKGFVQEEPKTGDQRSISYGLTAEGVALAEAPSVIGAALSELEDQVAEALESALAATLRAALDARGGRALGLCKTCQFHDAGPAHGYCTLLNLPLQPGDRELICVEHKALSDDAT</sequence>
<keyword evidence="1" id="KW-0805">Transcription regulation</keyword>
<dbReference type="SMART" id="SM00347">
    <property type="entry name" value="HTH_MARR"/>
    <property type="match status" value="1"/>
</dbReference>
<dbReference type="GO" id="GO:0006950">
    <property type="term" value="P:response to stress"/>
    <property type="evidence" value="ECO:0007669"/>
    <property type="project" value="TreeGrafter"/>
</dbReference>
<dbReference type="PROSITE" id="PS01117">
    <property type="entry name" value="HTH_MARR_1"/>
    <property type="match status" value="1"/>
</dbReference>
<protein>
    <submittedName>
        <fullName evidence="5">Transcriptional regulator</fullName>
    </submittedName>
</protein>
<dbReference type="InterPro" id="IPR000835">
    <property type="entry name" value="HTH_MarR-typ"/>
</dbReference>
<accession>A0AAN1LCI0</accession>
<geneLocation type="plasmid" evidence="6">
    <name>pp13_a</name>
</geneLocation>
<proteinExistence type="predicted"/>
<dbReference type="PANTHER" id="PTHR33164">
    <property type="entry name" value="TRANSCRIPTIONAL REGULATOR, MARR FAMILY"/>
    <property type="match status" value="1"/>
</dbReference>
<dbReference type="InterPro" id="IPR039422">
    <property type="entry name" value="MarR/SlyA-like"/>
</dbReference>
<dbReference type="InterPro" id="IPR036390">
    <property type="entry name" value="WH_DNA-bd_sf"/>
</dbReference>
<dbReference type="SUPFAM" id="SSF46785">
    <property type="entry name" value="Winged helix' DNA-binding domain"/>
    <property type="match status" value="1"/>
</dbReference>
<gene>
    <name evidence="5" type="ORF">PhaeoP13_03612</name>
</gene>
<evidence type="ECO:0000256" key="1">
    <source>
        <dbReference type="ARBA" id="ARBA00023015"/>
    </source>
</evidence>
<dbReference type="GO" id="GO:0003677">
    <property type="term" value="F:DNA binding"/>
    <property type="evidence" value="ECO:0007669"/>
    <property type="project" value="UniProtKB-KW"/>
</dbReference>
<keyword evidence="3" id="KW-0804">Transcription</keyword>
<dbReference type="Proteomes" id="UP000218606">
    <property type="component" value="Plasmid pP13_a"/>
</dbReference>
<evidence type="ECO:0000313" key="6">
    <source>
        <dbReference type="Proteomes" id="UP000218606"/>
    </source>
</evidence>
<organism evidence="5 6">
    <name type="scientific">Phaeobacter piscinae</name>
    <dbReference type="NCBI Taxonomy" id="1580596"/>
    <lineage>
        <taxon>Bacteria</taxon>
        <taxon>Pseudomonadati</taxon>
        <taxon>Pseudomonadota</taxon>
        <taxon>Alphaproteobacteria</taxon>
        <taxon>Rhodobacterales</taxon>
        <taxon>Roseobacteraceae</taxon>
        <taxon>Phaeobacter</taxon>
    </lineage>
</organism>
<dbReference type="InterPro" id="IPR023187">
    <property type="entry name" value="Tscrpt_reg_MarR-type_CS"/>
</dbReference>
<evidence type="ECO:0000256" key="3">
    <source>
        <dbReference type="ARBA" id="ARBA00023163"/>
    </source>
</evidence>
<keyword evidence="2" id="KW-0238">DNA-binding</keyword>
<feature type="domain" description="HTH marR-type" evidence="4">
    <location>
        <begin position="1"/>
        <end position="137"/>
    </location>
</feature>
<evidence type="ECO:0000256" key="2">
    <source>
        <dbReference type="ARBA" id="ARBA00023125"/>
    </source>
</evidence>
<dbReference type="AlphaFoldDB" id="A0AAN1LCI0"/>
<dbReference type="InterPro" id="IPR036388">
    <property type="entry name" value="WH-like_DNA-bd_sf"/>
</dbReference>
<dbReference type="GO" id="GO:0003700">
    <property type="term" value="F:DNA-binding transcription factor activity"/>
    <property type="evidence" value="ECO:0007669"/>
    <property type="project" value="InterPro"/>
</dbReference>
<dbReference type="Gene3D" id="1.10.10.10">
    <property type="entry name" value="Winged helix-like DNA-binding domain superfamily/Winged helix DNA-binding domain"/>
    <property type="match status" value="1"/>
</dbReference>
<evidence type="ECO:0000259" key="4">
    <source>
        <dbReference type="PROSITE" id="PS50995"/>
    </source>
</evidence>
<dbReference type="PROSITE" id="PS50995">
    <property type="entry name" value="HTH_MARR_2"/>
    <property type="match status" value="1"/>
</dbReference>
<name>A0AAN1LCI0_9RHOB</name>
<dbReference type="RefSeq" id="WP_096873347.1">
    <property type="nucleotide sequence ID" value="NZ_CP010717.1"/>
</dbReference>
<reference evidence="5 6" key="1">
    <citation type="journal article" date="2017" name="Front. Microbiol.">
        <title>Phaeobacter piscinae sp. nov., a species of the Roseobacter group and potential aquaculture probiont.</title>
        <authorList>
            <person name="Sonnenschein E.C."/>
            <person name="Phippen C.B.W."/>
            <person name="Nielsen K.F."/>
            <person name="Mateiu R.V."/>
            <person name="Melchiorsen J."/>
            <person name="Gram L."/>
            <person name="Overmann J."/>
            <person name="Freese H.M."/>
        </authorList>
    </citation>
    <scope>NUCLEOTIDE SEQUENCE [LARGE SCALE GENOMIC DNA]</scope>
    <source>
        <strain evidence="5 6">P13</strain>
    </source>
</reference>
<dbReference type="EMBL" id="CP010768">
    <property type="protein sequence ID" value="ATG45494.1"/>
    <property type="molecule type" value="Genomic_DNA"/>
</dbReference>
<dbReference type="Pfam" id="PF12802">
    <property type="entry name" value="MarR_2"/>
    <property type="match status" value="1"/>
</dbReference>
<dbReference type="PANTHER" id="PTHR33164:SF89">
    <property type="entry name" value="MARR FAMILY REGULATORY PROTEIN"/>
    <property type="match status" value="1"/>
</dbReference>
<evidence type="ECO:0000313" key="5">
    <source>
        <dbReference type="EMBL" id="ATG45494.1"/>
    </source>
</evidence>
<keyword evidence="5" id="KW-0614">Plasmid</keyword>